<feature type="region of interest" description="Disordered" evidence="1">
    <location>
        <begin position="47"/>
        <end position="103"/>
    </location>
</feature>
<dbReference type="AlphaFoldDB" id="A0A9Q1J6L8"/>
<proteinExistence type="predicted"/>
<keyword evidence="3" id="KW-1185">Reference proteome</keyword>
<organism evidence="2 3">
    <name type="scientific">Synaphobranchus kaupii</name>
    <name type="common">Kaup's arrowtooth eel</name>
    <dbReference type="NCBI Taxonomy" id="118154"/>
    <lineage>
        <taxon>Eukaryota</taxon>
        <taxon>Metazoa</taxon>
        <taxon>Chordata</taxon>
        <taxon>Craniata</taxon>
        <taxon>Vertebrata</taxon>
        <taxon>Euteleostomi</taxon>
        <taxon>Actinopterygii</taxon>
        <taxon>Neopterygii</taxon>
        <taxon>Teleostei</taxon>
        <taxon>Anguilliformes</taxon>
        <taxon>Synaphobranchidae</taxon>
        <taxon>Synaphobranchus</taxon>
    </lineage>
</organism>
<name>A0A9Q1J6L8_SYNKA</name>
<accession>A0A9Q1J6L8</accession>
<dbReference type="Proteomes" id="UP001152622">
    <property type="component" value="Chromosome 3"/>
</dbReference>
<evidence type="ECO:0000256" key="1">
    <source>
        <dbReference type="SAM" id="MobiDB-lite"/>
    </source>
</evidence>
<evidence type="ECO:0000313" key="2">
    <source>
        <dbReference type="EMBL" id="KAJ8370337.1"/>
    </source>
</evidence>
<sequence length="177" mass="19561">MAQLNAASFLIDKRRAQSRGVPVTVRKAVLPEGLCFIGIEQDREGQVQCSMQSEQRTQESVKRRQNAGEKNREGSAGTRRRRETVSRGRMGRGPNERGAPAADTCRWFISPSFSGKESDGESVTAEQVAAGAGFLLATPARPSGPRPVKQALYDEGMRRSCCHYRGHRARFKTPQLK</sequence>
<feature type="compositionally biased region" description="Basic and acidic residues" evidence="1">
    <location>
        <begin position="56"/>
        <end position="73"/>
    </location>
</feature>
<comment type="caution">
    <text evidence="2">The sequence shown here is derived from an EMBL/GenBank/DDBJ whole genome shotgun (WGS) entry which is preliminary data.</text>
</comment>
<gene>
    <name evidence="2" type="ORF">SKAU_G00103650</name>
</gene>
<dbReference type="EMBL" id="JAINUF010000003">
    <property type="protein sequence ID" value="KAJ8370337.1"/>
    <property type="molecule type" value="Genomic_DNA"/>
</dbReference>
<reference evidence="2" key="1">
    <citation type="journal article" date="2023" name="Science">
        <title>Genome structures resolve the early diversification of teleost fishes.</title>
        <authorList>
            <person name="Parey E."/>
            <person name="Louis A."/>
            <person name="Montfort J."/>
            <person name="Bouchez O."/>
            <person name="Roques C."/>
            <person name="Iampietro C."/>
            <person name="Lluch J."/>
            <person name="Castinel A."/>
            <person name="Donnadieu C."/>
            <person name="Desvignes T."/>
            <person name="Floi Bucao C."/>
            <person name="Jouanno E."/>
            <person name="Wen M."/>
            <person name="Mejri S."/>
            <person name="Dirks R."/>
            <person name="Jansen H."/>
            <person name="Henkel C."/>
            <person name="Chen W.J."/>
            <person name="Zahm M."/>
            <person name="Cabau C."/>
            <person name="Klopp C."/>
            <person name="Thompson A.W."/>
            <person name="Robinson-Rechavi M."/>
            <person name="Braasch I."/>
            <person name="Lecointre G."/>
            <person name="Bobe J."/>
            <person name="Postlethwait J.H."/>
            <person name="Berthelot C."/>
            <person name="Roest Crollius H."/>
            <person name="Guiguen Y."/>
        </authorList>
    </citation>
    <scope>NUCLEOTIDE SEQUENCE</scope>
    <source>
        <strain evidence="2">WJC10195</strain>
    </source>
</reference>
<protein>
    <submittedName>
        <fullName evidence="2">Uncharacterized protein</fullName>
    </submittedName>
</protein>
<evidence type="ECO:0000313" key="3">
    <source>
        <dbReference type="Proteomes" id="UP001152622"/>
    </source>
</evidence>